<dbReference type="Proteomes" id="UP000018747">
    <property type="component" value="Unassembled WGS sequence"/>
</dbReference>
<sequence length="61" mass="6823">MKTPNRIGYKKSTAIAAGGKELPGDEKFDFYDSANFCDVLWNWQIEGRGQIDSAKFSFQSG</sequence>
<keyword evidence="2" id="KW-1185">Reference proteome</keyword>
<gene>
    <name evidence="1" type="ORF">LEP1GSC062_4512</name>
</gene>
<dbReference type="EMBL" id="AHMT02000020">
    <property type="protein sequence ID" value="EQA63325.1"/>
    <property type="molecule type" value="Genomic_DNA"/>
</dbReference>
<reference evidence="1" key="1">
    <citation type="submission" date="2013-05" db="EMBL/GenBank/DDBJ databases">
        <authorList>
            <person name="Harkins D.M."/>
            <person name="Durkin A.S."/>
            <person name="Brinkac L.M."/>
            <person name="Haft D.H."/>
            <person name="Selengut J.D."/>
            <person name="Sanka R."/>
            <person name="DePew J."/>
            <person name="Purushe J."/>
            <person name="Hartskeerl R.A."/>
            <person name="Ahmed A."/>
            <person name="van der Linden H."/>
            <person name="Goris M.G.A."/>
            <person name="Vinetz J.M."/>
            <person name="Sutton G.G."/>
            <person name="Nierman W.C."/>
            <person name="Fouts D.E."/>
        </authorList>
    </citation>
    <scope>NUCLEOTIDE SEQUENCE [LARGE SCALE GENOMIC DNA]</scope>
    <source>
        <strain evidence="1">L 60</strain>
    </source>
</reference>
<accession>V6HZJ3</accession>
<comment type="caution">
    <text evidence="1">The sequence shown here is derived from an EMBL/GenBank/DDBJ whole genome shotgun (WGS) entry which is preliminary data.</text>
</comment>
<protein>
    <submittedName>
        <fullName evidence="1">Uncharacterized protein</fullName>
    </submittedName>
</protein>
<evidence type="ECO:0000313" key="2">
    <source>
        <dbReference type="Proteomes" id="UP000018747"/>
    </source>
</evidence>
<name>V6HZJ3_9LEPT</name>
<evidence type="ECO:0000313" key="1">
    <source>
        <dbReference type="EMBL" id="EQA63325.1"/>
    </source>
</evidence>
<organism evidence="1 2">
    <name type="scientific">Leptospira alexanderi serovar Manhao 3 str. L 60</name>
    <dbReference type="NCBI Taxonomy" id="1049759"/>
    <lineage>
        <taxon>Bacteria</taxon>
        <taxon>Pseudomonadati</taxon>
        <taxon>Spirochaetota</taxon>
        <taxon>Spirochaetia</taxon>
        <taxon>Leptospirales</taxon>
        <taxon>Leptospiraceae</taxon>
        <taxon>Leptospira</taxon>
    </lineage>
</organism>
<proteinExistence type="predicted"/>
<dbReference type="RefSeq" id="WP_020983857.1">
    <property type="nucleotide sequence ID" value="NZ_AHMT02000020.1"/>
</dbReference>
<dbReference type="AlphaFoldDB" id="V6HZJ3"/>